<dbReference type="Gene3D" id="3.40.50.12170">
    <property type="entry name" value="Uncharacterised protein PF07075, DUF1343"/>
    <property type="match status" value="1"/>
</dbReference>
<dbReference type="PANTHER" id="PTHR42915:SF1">
    <property type="entry name" value="PEPTIDOGLYCAN BETA-N-ACETYLMURAMIDASE NAMZ"/>
    <property type="match status" value="1"/>
</dbReference>
<dbReference type="RefSeq" id="WP_182960173.1">
    <property type="nucleotide sequence ID" value="NZ_WNXC01000007.1"/>
</dbReference>
<feature type="domain" description="Peptidoglycan beta-N-acetylmuramidase NamZ N-terminal" evidence="2">
    <location>
        <begin position="76"/>
        <end position="274"/>
    </location>
</feature>
<accession>A0ABR6F053</accession>
<dbReference type="Proteomes" id="UP000636110">
    <property type="component" value="Unassembled WGS sequence"/>
</dbReference>
<evidence type="ECO:0000313" key="4">
    <source>
        <dbReference type="EMBL" id="MBB2150865.1"/>
    </source>
</evidence>
<dbReference type="Gene3D" id="3.90.1150.140">
    <property type="match status" value="1"/>
</dbReference>
<dbReference type="InterPro" id="IPR048502">
    <property type="entry name" value="NamZ_N"/>
</dbReference>
<evidence type="ECO:0000256" key="1">
    <source>
        <dbReference type="SAM" id="SignalP"/>
    </source>
</evidence>
<dbReference type="Pfam" id="PF07075">
    <property type="entry name" value="NamZ_N"/>
    <property type="match status" value="1"/>
</dbReference>
<sequence length="429" mass="47463">MKTSRSSILLLAGLSLNLAACAAGHRTSPTSTATTKAIEKKAQEKPLAKAKVQEHDIRTGAEQTEKYLPYLQGKRVGMVVNPTSIIGKETTVDSLLKLGVNIVKIFGPEHGFRGDASAGIHVNDAVDTKTGIKAVSLYGKHATPSKEDLADVDVMIFDIQDVGVRFYTYINTLQHVMEACAAQNKEVLILDRPNPNGFYIDGPILDPKLVSGIGLQPIPIVHGLTVGEYAQMLNGEGWLKNKLKCKIKIIKVANYNHDLPYELPVKPSPNLNTAQSILVYPTTCLFEGTYLNHGRGTMYPFTVIGAPALKGKYSFSFTPKSIKGMAETPIFVNKVCYGIDLRDYDTEKIRSSKALNLNWLIELYQASPNKADFFNYKLSNQMNNFDKLAGDSSLRLQIIAGKSEKEIRASWEPGLTRYKTMRKKYLLYP</sequence>
<evidence type="ECO:0000259" key="3">
    <source>
        <dbReference type="Pfam" id="PF20732"/>
    </source>
</evidence>
<reference evidence="4 5" key="1">
    <citation type="submission" date="2019-11" db="EMBL/GenBank/DDBJ databases">
        <title>Description of Pedobacter sp. LMG 31462T.</title>
        <authorList>
            <person name="Carlier A."/>
            <person name="Qi S."/>
            <person name="Vandamme P."/>
        </authorList>
    </citation>
    <scope>NUCLEOTIDE SEQUENCE [LARGE SCALE GENOMIC DNA]</scope>
    <source>
        <strain evidence="4 5">LMG 31462</strain>
    </source>
</reference>
<keyword evidence="1" id="KW-0732">Signal</keyword>
<dbReference type="PANTHER" id="PTHR42915">
    <property type="entry name" value="HYPOTHETICAL 460 KDA PROTEIN IN FEUA-SIGW INTERGENIC REGION [PRECURSOR]"/>
    <property type="match status" value="1"/>
</dbReference>
<dbReference type="InterPro" id="IPR048503">
    <property type="entry name" value="NamZ_C"/>
</dbReference>
<dbReference type="PIRSF" id="PIRSF016719">
    <property type="entry name" value="UCP016719"/>
    <property type="match status" value="1"/>
</dbReference>
<keyword evidence="5" id="KW-1185">Reference proteome</keyword>
<feature type="chain" id="PRO_5046618444" evidence="1">
    <location>
        <begin position="23"/>
        <end position="429"/>
    </location>
</feature>
<gene>
    <name evidence="4" type="ORF">GM920_18355</name>
</gene>
<evidence type="ECO:0000259" key="2">
    <source>
        <dbReference type="Pfam" id="PF07075"/>
    </source>
</evidence>
<dbReference type="EMBL" id="WNXC01000007">
    <property type="protein sequence ID" value="MBB2150865.1"/>
    <property type="molecule type" value="Genomic_DNA"/>
</dbReference>
<protein>
    <submittedName>
        <fullName evidence="4">DUF1343 domain-containing protein</fullName>
    </submittedName>
</protein>
<dbReference type="Pfam" id="PF20732">
    <property type="entry name" value="NamZ_C"/>
    <property type="match status" value="1"/>
</dbReference>
<comment type="caution">
    <text evidence="4">The sequence shown here is derived from an EMBL/GenBank/DDBJ whole genome shotgun (WGS) entry which is preliminary data.</text>
</comment>
<evidence type="ECO:0000313" key="5">
    <source>
        <dbReference type="Proteomes" id="UP000636110"/>
    </source>
</evidence>
<feature type="domain" description="Peptidoglycan beta-N-acetylmuramidase NamZ C-terminal" evidence="3">
    <location>
        <begin position="278"/>
        <end position="428"/>
    </location>
</feature>
<proteinExistence type="predicted"/>
<name>A0ABR6F053_9SPHI</name>
<dbReference type="InterPro" id="IPR008302">
    <property type="entry name" value="NamZ"/>
</dbReference>
<feature type="signal peptide" evidence="1">
    <location>
        <begin position="1"/>
        <end position="22"/>
    </location>
</feature>
<organism evidence="4 5">
    <name type="scientific">Pedobacter gandavensis</name>
    <dbReference type="NCBI Taxonomy" id="2679963"/>
    <lineage>
        <taxon>Bacteria</taxon>
        <taxon>Pseudomonadati</taxon>
        <taxon>Bacteroidota</taxon>
        <taxon>Sphingobacteriia</taxon>
        <taxon>Sphingobacteriales</taxon>
        <taxon>Sphingobacteriaceae</taxon>
        <taxon>Pedobacter</taxon>
    </lineage>
</organism>